<dbReference type="NCBIfam" id="TIGR04088">
    <property type="entry name" value="cognate_SipW"/>
    <property type="match status" value="1"/>
</dbReference>
<proteinExistence type="predicted"/>
<dbReference type="Proteomes" id="UP000198625">
    <property type="component" value="Unassembled WGS sequence"/>
</dbReference>
<evidence type="ECO:0000256" key="1">
    <source>
        <dbReference type="SAM" id="SignalP"/>
    </source>
</evidence>
<evidence type="ECO:0000313" key="3">
    <source>
        <dbReference type="Proteomes" id="UP000198625"/>
    </source>
</evidence>
<protein>
    <submittedName>
        <fullName evidence="2">SipW-cognate class signal peptide</fullName>
    </submittedName>
</protein>
<gene>
    <name evidence="2" type="ORF">SAMN05660462_00707</name>
</gene>
<dbReference type="InterPro" id="IPR023833">
    <property type="entry name" value="Signal_pept_SipW-depend-type"/>
</dbReference>
<reference evidence="2 3" key="1">
    <citation type="submission" date="2016-10" db="EMBL/GenBank/DDBJ databases">
        <authorList>
            <person name="de Groot N.N."/>
        </authorList>
    </citation>
    <scope>NUCLEOTIDE SEQUENCE [LARGE SCALE GENOMIC DNA]</scope>
    <source>
        <strain evidence="2 3">DSM 21650</strain>
    </source>
</reference>
<feature type="chain" id="PRO_5038663087" evidence="1">
    <location>
        <begin position="20"/>
        <end position="315"/>
    </location>
</feature>
<dbReference type="STRING" id="415015.SAMN05660462_00707"/>
<accession>A0A1H3M3J7</accession>
<sequence length="315" mass="35901">MKKRYIAAMLVVTLICAMAGVGTMAWFTSRATSNENTFKTGTLILGGIIDGEDVNEQFATVSFDNMEPGQPPEKVQETVLKNVGSLPFYLYRMTAENITGDTKLDDVLMLNITIDGETVFDGRLSQLVEENGGYFDPIYGIQPEETRQMVITAYMDKNAGNEYQGLNMQCDLTVYARQNEYPVPGENGEEDLGLAPNFSVVAYNDDNYVNFDFDWEPNDLFYEHYKLEIKHETGDVTTGIEAERIWLFINFYNKEVTSLDGISRNDVDVDWSKDIVKIKKSAFPDEWKGFEVKIYGMQNLKPISSLPWQYWSLDR</sequence>
<organism evidence="2 3">
    <name type="scientific">Proteiniborus ethanoligenes</name>
    <dbReference type="NCBI Taxonomy" id="415015"/>
    <lineage>
        <taxon>Bacteria</taxon>
        <taxon>Bacillati</taxon>
        <taxon>Bacillota</taxon>
        <taxon>Clostridia</taxon>
        <taxon>Eubacteriales</taxon>
        <taxon>Proteiniborus</taxon>
    </lineage>
</organism>
<name>A0A1H3M3J7_9FIRM</name>
<dbReference type="OrthoDB" id="2063096at2"/>
<dbReference type="EMBL" id="FNQE01000005">
    <property type="protein sequence ID" value="SDY70799.1"/>
    <property type="molecule type" value="Genomic_DNA"/>
</dbReference>
<keyword evidence="1" id="KW-0732">Signal</keyword>
<evidence type="ECO:0000313" key="2">
    <source>
        <dbReference type="EMBL" id="SDY70799.1"/>
    </source>
</evidence>
<keyword evidence="3" id="KW-1185">Reference proteome</keyword>
<dbReference type="RefSeq" id="WP_091727307.1">
    <property type="nucleotide sequence ID" value="NZ_FNQE01000005.1"/>
</dbReference>
<dbReference type="AlphaFoldDB" id="A0A1H3M3J7"/>
<feature type="signal peptide" evidence="1">
    <location>
        <begin position="1"/>
        <end position="19"/>
    </location>
</feature>